<dbReference type="EMBL" id="VMNX01000235">
    <property type="protein sequence ID" value="MPY53998.1"/>
    <property type="molecule type" value="Genomic_DNA"/>
</dbReference>
<accession>A0A5N8X4Y0</accession>
<dbReference type="RefSeq" id="WP_152868224.1">
    <property type="nucleotide sequence ID" value="NZ_VMNX01000235.1"/>
</dbReference>
<evidence type="ECO:0000256" key="1">
    <source>
        <dbReference type="SAM" id="MobiDB-lite"/>
    </source>
</evidence>
<comment type="caution">
    <text evidence="2">The sequence shown here is derived from an EMBL/GenBank/DDBJ whole genome shotgun (WGS) entry which is preliminary data.</text>
</comment>
<feature type="compositionally biased region" description="Polar residues" evidence="1">
    <location>
        <begin position="29"/>
        <end position="39"/>
    </location>
</feature>
<evidence type="ECO:0000313" key="3">
    <source>
        <dbReference type="Proteomes" id="UP000373149"/>
    </source>
</evidence>
<dbReference type="AlphaFoldDB" id="A0A5N8X4Y0"/>
<evidence type="ECO:0000313" key="2">
    <source>
        <dbReference type="EMBL" id="MPY53998.1"/>
    </source>
</evidence>
<dbReference type="Proteomes" id="UP000373149">
    <property type="component" value="Unassembled WGS sequence"/>
</dbReference>
<protein>
    <submittedName>
        <fullName evidence="2">Uncharacterized protein</fullName>
    </submittedName>
</protein>
<gene>
    <name evidence="2" type="ORF">FPZ41_37745</name>
</gene>
<proteinExistence type="predicted"/>
<feature type="region of interest" description="Disordered" evidence="1">
    <location>
        <begin position="1"/>
        <end position="56"/>
    </location>
</feature>
<organism evidence="2 3">
    <name type="scientific">Streptomyces acidicola</name>
    <dbReference type="NCBI Taxonomy" id="2596892"/>
    <lineage>
        <taxon>Bacteria</taxon>
        <taxon>Bacillati</taxon>
        <taxon>Actinomycetota</taxon>
        <taxon>Actinomycetes</taxon>
        <taxon>Kitasatosporales</taxon>
        <taxon>Streptomycetaceae</taxon>
        <taxon>Streptomyces</taxon>
    </lineage>
</organism>
<sequence>MSYPASTMPPGQGQAPGQGQQGRAAASGRTPSHVASPTDTGMIPIIRQPQPGQQQRRIFSPGFGLRGPRRNRHVVTADELAAISMPIGDDGVIIGTDPESHPAVLGLSRPTAFDVVLVGGLWLAQVLALRAAATGARVGVETGRPQAWQQLAQAAGGGQQCVTVYPVGRVPAQGPSVSSPVVLIRDCGIRPPRGRVTSLPWQAVMTVLPFVGEHAPRWLAQADLVGIQRISPQETEVVRDTLGIPGDSLQHLPTLHDGVALWCTRKHRKFVMTEPTDAETGLLGVARRMD</sequence>
<feature type="compositionally biased region" description="Low complexity" evidence="1">
    <location>
        <begin position="43"/>
        <end position="56"/>
    </location>
</feature>
<reference evidence="2 3" key="1">
    <citation type="submission" date="2019-09" db="EMBL/GenBank/DDBJ databases">
        <authorList>
            <person name="Duangmal K."/>
            <person name="Teo W.F.A."/>
            <person name="Lipun K."/>
        </authorList>
    </citation>
    <scope>NUCLEOTIDE SEQUENCE [LARGE SCALE GENOMIC DNA]</scope>
    <source>
        <strain evidence="2 3">K1PN6</strain>
    </source>
</reference>
<keyword evidence="3" id="KW-1185">Reference proteome</keyword>
<name>A0A5N8X4Y0_9ACTN</name>